<gene>
    <name evidence="2" type="ORF">I6N96_03035</name>
</gene>
<dbReference type="RefSeq" id="WP_209556015.1">
    <property type="nucleotide sequence ID" value="NZ_JAEDXU010000001.1"/>
</dbReference>
<evidence type="ECO:0000313" key="3">
    <source>
        <dbReference type="Proteomes" id="UP000673375"/>
    </source>
</evidence>
<dbReference type="Proteomes" id="UP000673375">
    <property type="component" value="Unassembled WGS sequence"/>
</dbReference>
<accession>A0ABS4CF24</accession>
<evidence type="ECO:0000313" key="2">
    <source>
        <dbReference type="EMBL" id="MBP1045239.1"/>
    </source>
</evidence>
<comment type="caution">
    <text evidence="2">The sequence shown here is derived from an EMBL/GenBank/DDBJ whole genome shotgun (WGS) entry which is preliminary data.</text>
</comment>
<dbReference type="InterPro" id="IPR016787">
    <property type="entry name" value="UCP021328"/>
</dbReference>
<sequence length="138" mass="17025">MDLTIYFDGQYWSGLVEYRDAQEHLRVYRHVFGRKPSNQDIYTFIYETLPNILEKDWHSEIKSEKDERKRISPKRMQRIVQKQKNKPVLSTKAQQAMTEQREAMKLERKQRHKRRKLEEKQVIFEKKQQKRHEKKKGH</sequence>
<evidence type="ECO:0000256" key="1">
    <source>
        <dbReference type="SAM" id="MobiDB-lite"/>
    </source>
</evidence>
<reference evidence="2 3" key="1">
    <citation type="submission" date="2020-12" db="EMBL/GenBank/DDBJ databases">
        <title>Vagococcus allomyrinae sp. nov. and Enterococcus lavae sp. nov., isolated from the larvae of Allomyrina dichotoma.</title>
        <authorList>
            <person name="Lee S.D."/>
        </authorList>
    </citation>
    <scope>NUCLEOTIDE SEQUENCE [LARGE SCALE GENOMIC DNA]</scope>
    <source>
        <strain evidence="2 3">BWM-S5</strain>
    </source>
</reference>
<proteinExistence type="predicted"/>
<feature type="compositionally biased region" description="Basic and acidic residues" evidence="1">
    <location>
        <begin position="58"/>
        <end position="70"/>
    </location>
</feature>
<feature type="compositionally biased region" description="Basic residues" evidence="1">
    <location>
        <begin position="71"/>
        <end position="85"/>
    </location>
</feature>
<organism evidence="2 3">
    <name type="scientific">Enterococcus larvae</name>
    <dbReference type="NCBI Taxonomy" id="2794352"/>
    <lineage>
        <taxon>Bacteria</taxon>
        <taxon>Bacillati</taxon>
        <taxon>Bacillota</taxon>
        <taxon>Bacilli</taxon>
        <taxon>Lactobacillales</taxon>
        <taxon>Enterococcaceae</taxon>
        <taxon>Enterococcus</taxon>
    </lineage>
</organism>
<feature type="compositionally biased region" description="Basic and acidic residues" evidence="1">
    <location>
        <begin position="116"/>
        <end position="127"/>
    </location>
</feature>
<dbReference type="PIRSF" id="PIRSF021328">
    <property type="entry name" value="UCP021328"/>
    <property type="match status" value="1"/>
</dbReference>
<name>A0ABS4CF24_9ENTE</name>
<protein>
    <submittedName>
        <fullName evidence="2">YjdF family protein</fullName>
    </submittedName>
</protein>
<keyword evidence="3" id="KW-1185">Reference proteome</keyword>
<dbReference type="Pfam" id="PF11208">
    <property type="entry name" value="DUF2992"/>
    <property type="match status" value="1"/>
</dbReference>
<dbReference type="EMBL" id="JAEDXU010000001">
    <property type="protein sequence ID" value="MBP1045239.1"/>
    <property type="molecule type" value="Genomic_DNA"/>
</dbReference>
<feature type="compositionally biased region" description="Basic residues" evidence="1">
    <location>
        <begin position="128"/>
        <end position="138"/>
    </location>
</feature>
<feature type="region of interest" description="Disordered" evidence="1">
    <location>
        <begin position="58"/>
        <end position="138"/>
    </location>
</feature>